<evidence type="ECO:0000256" key="5">
    <source>
        <dbReference type="SAM" id="MobiDB-lite"/>
    </source>
</evidence>
<dbReference type="Gramene" id="ERN06448">
    <property type="protein sequence ID" value="ERN06448"/>
    <property type="gene ID" value="AMTR_s00016p00259070"/>
</dbReference>
<keyword evidence="7" id="KW-1185">Reference proteome</keyword>
<dbReference type="AlphaFoldDB" id="W1PEQ4"/>
<dbReference type="STRING" id="13333.W1PEQ4"/>
<accession>W1PEQ4</accession>
<keyword evidence="4" id="KW-0217">Developmental protein</keyword>
<dbReference type="Pfam" id="PF07899">
    <property type="entry name" value="Frigida"/>
    <property type="match status" value="1"/>
</dbReference>
<feature type="region of interest" description="Disordered" evidence="5">
    <location>
        <begin position="1"/>
        <end position="21"/>
    </location>
</feature>
<sequence>MSGNSNPNPKSSSIEKGMSSSTSVIESVNELQSLSSALSNFTARWNELHTHLNSIHKAIDSRLTTTNSNTKNKNPNSTADGEEKNSKNDGKEELLQSSFEALCKQMDGKALRRFVTINLSQIDSIRKMAPGALMSAPDPAKLILDCMGGFYLQHVNAFSKHSPLIGIRRACILLLEFFVASSLEVSSVVQEEAKSVSIAWRERLIKEGGVAKATGMDALGLLLFVAAFGVPPQLENEDLYHLMRLVNLRKRALVLRCSPRFMKKLPDVIEGLISRGNQVAAVDLAYTFGLQDKFKPLPLLKAFLEDARKGKKKQGPPDAEWIGRLAALNSVIKCAKDHKFEAAISGWNLNAEVAKLEKEKPKRKVDKIEKRKADKIEKPKLGVVKKRSRPSMVLPKTASGHVVLPSNDRGIGAKSARLTMGVFDAHQLASSTDGFVTMGNGTGLGTSGSMGFLVGGGMGSYGWQAEGLYSRNNDNMGQNVLMPTTYPSSLPGVNLSGSNLYSSSDPHLENVSYYGGYSHLDNSIAAYQPSC</sequence>
<protein>
    <recommendedName>
        <fullName evidence="4">FRIGIDA-like protein</fullName>
    </recommendedName>
</protein>
<keyword evidence="3 4" id="KW-0287">Flowering</keyword>
<evidence type="ECO:0000313" key="6">
    <source>
        <dbReference type="EMBL" id="ERN06448.1"/>
    </source>
</evidence>
<dbReference type="PANTHER" id="PTHR31791:SF49">
    <property type="entry name" value="INACTIVE PROTEIN FRIGIDA"/>
    <property type="match status" value="1"/>
</dbReference>
<dbReference type="Proteomes" id="UP000017836">
    <property type="component" value="Unassembled WGS sequence"/>
</dbReference>
<feature type="compositionally biased region" description="Low complexity" evidence="5">
    <location>
        <begin position="64"/>
        <end position="78"/>
    </location>
</feature>
<name>W1PEQ4_AMBTC</name>
<reference evidence="7" key="1">
    <citation type="journal article" date="2013" name="Science">
        <title>The Amborella genome and the evolution of flowering plants.</title>
        <authorList>
            <consortium name="Amborella Genome Project"/>
        </authorList>
    </citation>
    <scope>NUCLEOTIDE SEQUENCE [LARGE SCALE GENOMIC DNA]</scope>
</reference>
<feature type="region of interest" description="Disordered" evidence="5">
    <location>
        <begin position="63"/>
        <end position="91"/>
    </location>
</feature>
<evidence type="ECO:0000313" key="7">
    <source>
        <dbReference type="Proteomes" id="UP000017836"/>
    </source>
</evidence>
<dbReference type="PANTHER" id="PTHR31791">
    <property type="entry name" value="FRIGIDA-LIKE PROTEIN 3-RELATED"/>
    <property type="match status" value="1"/>
</dbReference>
<dbReference type="InterPro" id="IPR012474">
    <property type="entry name" value="Frigida"/>
</dbReference>
<evidence type="ECO:0000256" key="1">
    <source>
        <dbReference type="ARBA" id="ARBA00008956"/>
    </source>
</evidence>
<evidence type="ECO:0000256" key="2">
    <source>
        <dbReference type="ARBA" id="ARBA00022782"/>
    </source>
</evidence>
<organism evidence="6 7">
    <name type="scientific">Amborella trichopoda</name>
    <dbReference type="NCBI Taxonomy" id="13333"/>
    <lineage>
        <taxon>Eukaryota</taxon>
        <taxon>Viridiplantae</taxon>
        <taxon>Streptophyta</taxon>
        <taxon>Embryophyta</taxon>
        <taxon>Tracheophyta</taxon>
        <taxon>Spermatophyta</taxon>
        <taxon>Magnoliopsida</taxon>
        <taxon>Amborellales</taxon>
        <taxon>Amborellaceae</taxon>
        <taxon>Amborella</taxon>
    </lineage>
</organism>
<keyword evidence="2 4" id="KW-0221">Differentiation</keyword>
<dbReference type="KEGG" id="atr:18434646"/>
<gene>
    <name evidence="6" type="ORF">AMTR_s00016p00259070</name>
</gene>
<proteinExistence type="inferred from homology"/>
<dbReference type="EMBL" id="KI393908">
    <property type="protein sequence ID" value="ERN06448.1"/>
    <property type="molecule type" value="Genomic_DNA"/>
</dbReference>
<evidence type="ECO:0000256" key="3">
    <source>
        <dbReference type="ARBA" id="ARBA00023089"/>
    </source>
</evidence>
<dbReference type="GO" id="GO:0030154">
    <property type="term" value="P:cell differentiation"/>
    <property type="evidence" value="ECO:0007669"/>
    <property type="project" value="UniProtKB-KW"/>
</dbReference>
<feature type="compositionally biased region" description="Basic and acidic residues" evidence="5">
    <location>
        <begin position="81"/>
        <end position="91"/>
    </location>
</feature>
<evidence type="ECO:0000256" key="4">
    <source>
        <dbReference type="RuleBase" id="RU364012"/>
    </source>
</evidence>
<dbReference type="eggNOG" id="ENOG502QUHP">
    <property type="taxonomic scope" value="Eukaryota"/>
</dbReference>
<comment type="similarity">
    <text evidence="1 4">Belongs to the Frigida family.</text>
</comment>
<dbReference type="OrthoDB" id="776053at2759"/>
<dbReference type="HOGENOM" id="CLU_040869_0_0_1"/>
<dbReference type="GO" id="GO:0009908">
    <property type="term" value="P:flower development"/>
    <property type="evidence" value="ECO:0007669"/>
    <property type="project" value="UniProtKB-KW"/>
</dbReference>